<evidence type="ECO:0000313" key="3">
    <source>
        <dbReference type="Proteomes" id="UP000284322"/>
    </source>
</evidence>
<feature type="region of interest" description="Disordered" evidence="1">
    <location>
        <begin position="31"/>
        <end position="78"/>
    </location>
</feature>
<gene>
    <name evidence="2" type="ORF">D6858_13195</name>
</gene>
<dbReference type="RefSeq" id="WP_165859706.1">
    <property type="nucleotide sequence ID" value="NZ_RAHJ01000021.1"/>
</dbReference>
<dbReference type="AlphaFoldDB" id="A0A419QZ13"/>
<keyword evidence="3" id="KW-1185">Reference proteome</keyword>
<accession>A0A419QZ13</accession>
<evidence type="ECO:0000256" key="1">
    <source>
        <dbReference type="SAM" id="MobiDB-lite"/>
    </source>
</evidence>
<reference evidence="2 3" key="1">
    <citation type="submission" date="2018-09" db="EMBL/GenBank/DDBJ databases">
        <title>Altererythrobacter sp.Ery1 and Ery12, the genome sequencing of novel strains in genus Alterythrobacter.</title>
        <authorList>
            <person name="Cheng H."/>
            <person name="Wu Y.-H."/>
            <person name="Fang C."/>
            <person name="Xu X.-W."/>
        </authorList>
    </citation>
    <scope>NUCLEOTIDE SEQUENCE [LARGE SCALE GENOMIC DNA]</scope>
    <source>
        <strain evidence="2 3">Ery12</strain>
    </source>
</reference>
<proteinExistence type="predicted"/>
<protein>
    <submittedName>
        <fullName evidence="2">Uncharacterized protein</fullName>
    </submittedName>
</protein>
<organism evidence="2 3">
    <name type="scientific">Tsuneonella suprasediminis</name>
    <dbReference type="NCBI Taxonomy" id="2306996"/>
    <lineage>
        <taxon>Bacteria</taxon>
        <taxon>Pseudomonadati</taxon>
        <taxon>Pseudomonadota</taxon>
        <taxon>Alphaproteobacteria</taxon>
        <taxon>Sphingomonadales</taxon>
        <taxon>Erythrobacteraceae</taxon>
        <taxon>Tsuneonella</taxon>
    </lineage>
</organism>
<evidence type="ECO:0000313" key="2">
    <source>
        <dbReference type="EMBL" id="RJX65931.1"/>
    </source>
</evidence>
<sequence>MRLSQAVAPDLIRGPAILLARHWQKLDPGSVAGVTEAGRRGDGAGKNVASPAPSSLRGAEGDAAIHRPPFASSPTSAMGATAEPWIVLHRVRNHEE</sequence>
<dbReference type="Proteomes" id="UP000284322">
    <property type="component" value="Unassembled WGS sequence"/>
</dbReference>
<dbReference type="EMBL" id="RAHJ01000021">
    <property type="protein sequence ID" value="RJX65931.1"/>
    <property type="molecule type" value="Genomic_DNA"/>
</dbReference>
<name>A0A419QZ13_9SPHN</name>
<comment type="caution">
    <text evidence="2">The sequence shown here is derived from an EMBL/GenBank/DDBJ whole genome shotgun (WGS) entry which is preliminary data.</text>
</comment>